<evidence type="ECO:0000313" key="1">
    <source>
        <dbReference type="EMBL" id="CAG8749020.1"/>
    </source>
</evidence>
<dbReference type="AlphaFoldDB" id="A0A9N9NQJ7"/>
<gene>
    <name evidence="1" type="ORF">FCALED_LOCUS16174</name>
</gene>
<reference evidence="1" key="1">
    <citation type="submission" date="2021-06" db="EMBL/GenBank/DDBJ databases">
        <authorList>
            <person name="Kallberg Y."/>
            <person name="Tangrot J."/>
            <person name="Rosling A."/>
        </authorList>
    </citation>
    <scope>NUCLEOTIDE SEQUENCE</scope>
    <source>
        <strain evidence="1">UK204</strain>
    </source>
</reference>
<name>A0A9N9NQJ7_9GLOM</name>
<sequence>MDSAGGSFLVVDAIKDVLSSVKNTERHAEMTKILSPFMERSDGADLSYDDFMKEY</sequence>
<keyword evidence="2" id="KW-1185">Reference proteome</keyword>
<organism evidence="1 2">
    <name type="scientific">Funneliformis caledonium</name>
    <dbReference type="NCBI Taxonomy" id="1117310"/>
    <lineage>
        <taxon>Eukaryota</taxon>
        <taxon>Fungi</taxon>
        <taxon>Fungi incertae sedis</taxon>
        <taxon>Mucoromycota</taxon>
        <taxon>Glomeromycotina</taxon>
        <taxon>Glomeromycetes</taxon>
        <taxon>Glomerales</taxon>
        <taxon>Glomeraceae</taxon>
        <taxon>Funneliformis</taxon>
    </lineage>
</organism>
<comment type="caution">
    <text evidence="1">The sequence shown here is derived from an EMBL/GenBank/DDBJ whole genome shotgun (WGS) entry which is preliminary data.</text>
</comment>
<proteinExistence type="predicted"/>
<dbReference type="Proteomes" id="UP000789570">
    <property type="component" value="Unassembled WGS sequence"/>
</dbReference>
<protein>
    <submittedName>
        <fullName evidence="1">11907_t:CDS:1</fullName>
    </submittedName>
</protein>
<dbReference type="EMBL" id="CAJVPQ010017656">
    <property type="protein sequence ID" value="CAG8749020.1"/>
    <property type="molecule type" value="Genomic_DNA"/>
</dbReference>
<evidence type="ECO:0000313" key="2">
    <source>
        <dbReference type="Proteomes" id="UP000789570"/>
    </source>
</evidence>
<feature type="non-terminal residue" evidence="1">
    <location>
        <position position="55"/>
    </location>
</feature>
<accession>A0A9N9NQJ7</accession>